<feature type="transmembrane region" description="Helical" evidence="1">
    <location>
        <begin position="399"/>
        <end position="419"/>
    </location>
</feature>
<dbReference type="PANTHER" id="PTHR11161:SF0">
    <property type="entry name" value="O-ACYLTRANSFERASE LIKE PROTEIN"/>
    <property type="match status" value="1"/>
</dbReference>
<dbReference type="Proteomes" id="UP000015104">
    <property type="component" value="Unassembled WGS sequence"/>
</dbReference>
<dbReference type="EnsemblMetazoa" id="tetur04g06690.1">
    <property type="protein sequence ID" value="tetur04g06690.1"/>
    <property type="gene ID" value="tetur04g06690"/>
</dbReference>
<keyword evidence="1" id="KW-0812">Transmembrane</keyword>
<feature type="transmembrane region" description="Helical" evidence="1">
    <location>
        <begin position="480"/>
        <end position="499"/>
    </location>
</feature>
<sequence>MFQTNRNVSLALEILVWDLLKDQKGPKQREITKISISKIKYAYNNTIGQRTNHHLNLLRLQILSLSGSRPNNFLDGNYAAFGSYDTCLSFSAFYDNKDDQTSDQTVKGQYCLTSFEPDLSINGQILGQLYPHYFDSKYNFTIKVGFCVPSVCSQNDVQQIITQGIPRQKLLNNFLLATFNDYSWRLVDVHSCDVKTNFLERLTSASQVQQILFWLLVGLVCIVVLGTFIDSKSQSQEKSSLFWIQQFSAIKSVKSLFHKTDPESRIPVLDGIRLWVLSSVLTIHAVMWHTIINASFLMEDYEYLKELPSKIYSQPFIDDWIVEGLFCLGGVNAATTLFRKMKPETPVSEYLKSIFRRAALVVPILLPAIAIEVILPLFGSGPIYQSINQYRANICCASSTWSLAVEWQLFALACILVYIYKRNYRLGLTLNILTIIFGLYRVIMIFLNNNLILNIFVITKGFRDTMHRAEHYYISTEARICHYFSGILMAVILVGNYEAKIKQMFPREKIWVYPLLLFTIFSSSLWNCFGMKIGTITTVIYICLSKLTVALWCFSFLLHHGRRFRLFLAKSKSGDVYIHPVERDPEFLTPNKDTIAILNNNSELLDKTEININRNHSSKIGKVDPLEFIVRVTRPAFFVHSVVYAWYFTSLRSSIPSNLFGYVSYL</sequence>
<reference evidence="4" key="1">
    <citation type="submission" date="2011-08" db="EMBL/GenBank/DDBJ databases">
        <authorList>
            <person name="Rombauts S."/>
        </authorList>
    </citation>
    <scope>NUCLEOTIDE SEQUENCE</scope>
    <source>
        <strain evidence="4">London</strain>
    </source>
</reference>
<feature type="transmembrane region" description="Helical" evidence="1">
    <location>
        <begin position="274"/>
        <end position="298"/>
    </location>
</feature>
<dbReference type="InterPro" id="IPR052728">
    <property type="entry name" value="O2_lipid_transport_reg"/>
</dbReference>
<feature type="transmembrane region" description="Helical" evidence="1">
    <location>
        <begin position="358"/>
        <end position="379"/>
    </location>
</feature>
<feature type="transmembrane region" description="Helical" evidence="1">
    <location>
        <begin position="320"/>
        <end position="338"/>
    </location>
</feature>
<evidence type="ECO:0000259" key="2">
    <source>
        <dbReference type="Pfam" id="PF20146"/>
    </source>
</evidence>
<accession>T1K2Y0</accession>
<dbReference type="Pfam" id="PF20146">
    <property type="entry name" value="NRF"/>
    <property type="match status" value="1"/>
</dbReference>
<reference evidence="3" key="2">
    <citation type="submission" date="2015-06" db="UniProtKB">
        <authorList>
            <consortium name="EnsemblMetazoa"/>
        </authorList>
    </citation>
    <scope>IDENTIFICATION</scope>
</reference>
<feature type="domain" description="Nose resistant-to-fluoxetine protein N-terminal" evidence="2">
    <location>
        <begin position="59"/>
        <end position="161"/>
    </location>
</feature>
<keyword evidence="1" id="KW-0472">Membrane</keyword>
<dbReference type="HOGENOM" id="CLU_025966_0_0_1"/>
<feature type="transmembrane region" description="Helical" evidence="1">
    <location>
        <begin position="211"/>
        <end position="229"/>
    </location>
</feature>
<feature type="transmembrane region" description="Helical" evidence="1">
    <location>
        <begin position="426"/>
        <end position="447"/>
    </location>
</feature>
<dbReference type="PANTHER" id="PTHR11161">
    <property type="entry name" value="O-ACYLTRANSFERASE"/>
    <property type="match status" value="1"/>
</dbReference>
<organism evidence="3 4">
    <name type="scientific">Tetranychus urticae</name>
    <name type="common">Two-spotted spider mite</name>
    <dbReference type="NCBI Taxonomy" id="32264"/>
    <lineage>
        <taxon>Eukaryota</taxon>
        <taxon>Metazoa</taxon>
        <taxon>Ecdysozoa</taxon>
        <taxon>Arthropoda</taxon>
        <taxon>Chelicerata</taxon>
        <taxon>Arachnida</taxon>
        <taxon>Acari</taxon>
        <taxon>Acariformes</taxon>
        <taxon>Trombidiformes</taxon>
        <taxon>Prostigmata</taxon>
        <taxon>Eleutherengona</taxon>
        <taxon>Raphignathae</taxon>
        <taxon>Tetranychoidea</taxon>
        <taxon>Tetranychidae</taxon>
        <taxon>Tetranychus</taxon>
    </lineage>
</organism>
<keyword evidence="4" id="KW-1185">Reference proteome</keyword>
<protein>
    <recommendedName>
        <fullName evidence="2">Nose resistant-to-fluoxetine protein N-terminal domain-containing protein</fullName>
    </recommendedName>
</protein>
<feature type="transmembrane region" description="Helical" evidence="1">
    <location>
        <begin position="511"/>
        <end position="533"/>
    </location>
</feature>
<evidence type="ECO:0000313" key="3">
    <source>
        <dbReference type="EnsemblMetazoa" id="tetur04g06690.1"/>
    </source>
</evidence>
<evidence type="ECO:0000313" key="4">
    <source>
        <dbReference type="Proteomes" id="UP000015104"/>
    </source>
</evidence>
<dbReference type="EMBL" id="CAEY01001369">
    <property type="status" value="NOT_ANNOTATED_CDS"/>
    <property type="molecule type" value="Genomic_DNA"/>
</dbReference>
<dbReference type="InterPro" id="IPR006621">
    <property type="entry name" value="Nose-resist-to-fluoxetine_N"/>
</dbReference>
<name>T1K2Y0_TETUR</name>
<dbReference type="eggNOG" id="KOG3700">
    <property type="taxonomic scope" value="Eukaryota"/>
</dbReference>
<dbReference type="AlphaFoldDB" id="T1K2Y0"/>
<keyword evidence="1" id="KW-1133">Transmembrane helix</keyword>
<evidence type="ECO:0000256" key="1">
    <source>
        <dbReference type="SAM" id="Phobius"/>
    </source>
</evidence>
<proteinExistence type="predicted"/>
<feature type="transmembrane region" description="Helical" evidence="1">
    <location>
        <begin position="539"/>
        <end position="558"/>
    </location>
</feature>